<dbReference type="RefSeq" id="WP_284918329.1">
    <property type="nucleotide sequence ID" value="NZ_CP126980.1"/>
</dbReference>
<evidence type="ECO:0000256" key="3">
    <source>
        <dbReference type="ARBA" id="ARBA00023082"/>
    </source>
</evidence>
<dbReference type="InterPro" id="IPR013325">
    <property type="entry name" value="RNA_pol_sigma_r2"/>
</dbReference>
<accession>A0ABY8WGK3</accession>
<evidence type="ECO:0000256" key="5">
    <source>
        <dbReference type="ARBA" id="ARBA00023163"/>
    </source>
</evidence>
<dbReference type="PANTHER" id="PTHR43133:SF50">
    <property type="entry name" value="ECF RNA POLYMERASE SIGMA FACTOR SIGM"/>
    <property type="match status" value="1"/>
</dbReference>
<evidence type="ECO:0000313" key="10">
    <source>
        <dbReference type="Proteomes" id="UP001240150"/>
    </source>
</evidence>
<keyword evidence="5" id="KW-0804">Transcription</keyword>
<gene>
    <name evidence="9" type="ORF">ACTOB_000479</name>
</gene>
<feature type="domain" description="RNA polymerase sigma factor 70 region 4 type 2" evidence="8">
    <location>
        <begin position="108"/>
        <end position="158"/>
    </location>
</feature>
<dbReference type="InterPro" id="IPR039425">
    <property type="entry name" value="RNA_pol_sigma-70-like"/>
</dbReference>
<evidence type="ECO:0000256" key="1">
    <source>
        <dbReference type="ARBA" id="ARBA00010641"/>
    </source>
</evidence>
<reference evidence="9 10" key="1">
    <citation type="submission" date="2023-06" db="EMBL/GenBank/DDBJ databases">
        <authorList>
            <person name="Yushchuk O."/>
            <person name="Binda E."/>
            <person name="Ruckert-Reed C."/>
            <person name="Fedorenko V."/>
            <person name="Kalinowski J."/>
            <person name="Marinelli F."/>
        </authorList>
    </citation>
    <scope>NUCLEOTIDE SEQUENCE [LARGE SCALE GENOMIC DNA]</scope>
    <source>
        <strain evidence="9 10">NRRL 3884</strain>
    </source>
</reference>
<dbReference type="NCBIfam" id="TIGR02983">
    <property type="entry name" value="SigE-fam_strep"/>
    <property type="match status" value="1"/>
</dbReference>
<feature type="domain" description="RNA polymerase sigma-70 region 2" evidence="7">
    <location>
        <begin position="13"/>
        <end position="79"/>
    </location>
</feature>
<dbReference type="Gene3D" id="1.10.1740.10">
    <property type="match status" value="1"/>
</dbReference>
<evidence type="ECO:0000313" key="9">
    <source>
        <dbReference type="EMBL" id="WIM96994.1"/>
    </source>
</evidence>
<dbReference type="InterPro" id="IPR014284">
    <property type="entry name" value="RNA_pol_sigma-70_dom"/>
</dbReference>
<keyword evidence="4" id="KW-0238">DNA-binding</keyword>
<feature type="region of interest" description="Disordered" evidence="6">
    <location>
        <begin position="166"/>
        <end position="201"/>
    </location>
</feature>
<evidence type="ECO:0000256" key="6">
    <source>
        <dbReference type="SAM" id="MobiDB-lite"/>
    </source>
</evidence>
<evidence type="ECO:0000256" key="4">
    <source>
        <dbReference type="ARBA" id="ARBA00023125"/>
    </source>
</evidence>
<keyword evidence="2" id="KW-0805">Transcription regulation</keyword>
<keyword evidence="3" id="KW-0731">Sigma factor</keyword>
<dbReference type="InterPro" id="IPR014325">
    <property type="entry name" value="RNA_pol_sigma-E_actinobac"/>
</dbReference>
<dbReference type="Proteomes" id="UP001240150">
    <property type="component" value="Chromosome"/>
</dbReference>
<dbReference type="SUPFAM" id="SSF88946">
    <property type="entry name" value="Sigma2 domain of RNA polymerase sigma factors"/>
    <property type="match status" value="1"/>
</dbReference>
<dbReference type="InterPro" id="IPR007627">
    <property type="entry name" value="RNA_pol_sigma70_r2"/>
</dbReference>
<dbReference type="Pfam" id="PF08281">
    <property type="entry name" value="Sigma70_r4_2"/>
    <property type="match status" value="1"/>
</dbReference>
<dbReference type="InterPro" id="IPR036388">
    <property type="entry name" value="WH-like_DNA-bd_sf"/>
</dbReference>
<dbReference type="PANTHER" id="PTHR43133">
    <property type="entry name" value="RNA POLYMERASE ECF-TYPE SIGMA FACTO"/>
    <property type="match status" value="1"/>
</dbReference>
<dbReference type="CDD" id="cd06171">
    <property type="entry name" value="Sigma70_r4"/>
    <property type="match status" value="1"/>
</dbReference>
<keyword evidence="10" id="KW-1185">Reference proteome</keyword>
<dbReference type="InterPro" id="IPR013249">
    <property type="entry name" value="RNA_pol_sigma70_r4_t2"/>
</dbReference>
<sequence>MSAQREQAFHAFFETHYAGLTRLAYLVTGKPEVADDLTADALLEVWRHWDRVAAADSPIGYARGVLVNLARNRLRREGRERRGLLALLPLWTDQTYAREVDVPAAVDVDGALRRLPYRRRACVVLRHVFDLSEQETARTLGISVGTVKSQTSRGVTQLAGLLGMSRKADQSGAPSSATGRTDSLAPVARVVTPPGRPGTEV</sequence>
<dbReference type="Gene3D" id="1.10.10.10">
    <property type="entry name" value="Winged helix-like DNA-binding domain superfamily/Winged helix DNA-binding domain"/>
    <property type="match status" value="1"/>
</dbReference>
<evidence type="ECO:0000259" key="8">
    <source>
        <dbReference type="Pfam" id="PF08281"/>
    </source>
</evidence>
<evidence type="ECO:0000259" key="7">
    <source>
        <dbReference type="Pfam" id="PF04542"/>
    </source>
</evidence>
<protein>
    <submittedName>
        <fullName evidence="9">SigE family RNA polymerase sigma factor</fullName>
    </submittedName>
</protein>
<dbReference type="NCBIfam" id="TIGR02937">
    <property type="entry name" value="sigma70-ECF"/>
    <property type="match status" value="1"/>
</dbReference>
<organism evidence="9 10">
    <name type="scientific">Actinoplanes oblitus</name>
    <dbReference type="NCBI Taxonomy" id="3040509"/>
    <lineage>
        <taxon>Bacteria</taxon>
        <taxon>Bacillati</taxon>
        <taxon>Actinomycetota</taxon>
        <taxon>Actinomycetes</taxon>
        <taxon>Micromonosporales</taxon>
        <taxon>Micromonosporaceae</taxon>
        <taxon>Actinoplanes</taxon>
    </lineage>
</organism>
<dbReference type="Pfam" id="PF04542">
    <property type="entry name" value="Sigma70_r2"/>
    <property type="match status" value="1"/>
</dbReference>
<dbReference type="InterPro" id="IPR013324">
    <property type="entry name" value="RNA_pol_sigma_r3/r4-like"/>
</dbReference>
<dbReference type="EMBL" id="CP126980">
    <property type="protein sequence ID" value="WIM96994.1"/>
    <property type="molecule type" value="Genomic_DNA"/>
</dbReference>
<dbReference type="SUPFAM" id="SSF88659">
    <property type="entry name" value="Sigma3 and sigma4 domains of RNA polymerase sigma factors"/>
    <property type="match status" value="1"/>
</dbReference>
<evidence type="ECO:0000256" key="2">
    <source>
        <dbReference type="ARBA" id="ARBA00023015"/>
    </source>
</evidence>
<name>A0ABY8WGK3_9ACTN</name>
<comment type="similarity">
    <text evidence="1">Belongs to the sigma-70 factor family. ECF subfamily.</text>
</comment>
<feature type="compositionally biased region" description="Polar residues" evidence="6">
    <location>
        <begin position="172"/>
        <end position="181"/>
    </location>
</feature>
<proteinExistence type="inferred from homology"/>